<dbReference type="Proteomes" id="UP000634919">
    <property type="component" value="Unassembled WGS sequence"/>
</dbReference>
<comment type="caution">
    <text evidence="2">The sequence shown here is derived from an EMBL/GenBank/DDBJ whole genome shotgun (WGS) entry which is preliminary data.</text>
</comment>
<accession>A0ABR8S801</accession>
<keyword evidence="1" id="KW-1133">Transmembrane helix</keyword>
<feature type="transmembrane region" description="Helical" evidence="1">
    <location>
        <begin position="12"/>
        <end position="32"/>
    </location>
</feature>
<keyword evidence="3" id="KW-1185">Reference proteome</keyword>
<dbReference type="EMBL" id="JACSQK010000002">
    <property type="protein sequence ID" value="MBD7959600.1"/>
    <property type="molecule type" value="Genomic_DNA"/>
</dbReference>
<feature type="transmembrane region" description="Helical" evidence="1">
    <location>
        <begin position="151"/>
        <end position="171"/>
    </location>
</feature>
<gene>
    <name evidence="2" type="ORF">H9646_03825</name>
</gene>
<feature type="transmembrane region" description="Helical" evidence="1">
    <location>
        <begin position="38"/>
        <end position="57"/>
    </location>
</feature>
<sequence>MRTLVNIRSSSWLLLAGLCVSVVLSVGLPLSWGQEYGLLENVQAATLLLGMLVALMAARQQRGMAASKIWWVAALCWLSVLGHELAWDALSVTSASAGAGEAIGSWGLLWWKPAMMGLCLAMLLACVYWVVRHRLISRVVLRWLRERAIPWGCLLVAALAMLLSVLAQGHGSAWMHKLPDATLAVMGEVAQCWTYAALWWAQWVLLHHMQEWRSSSYLQTMHFSLTKGLERRTI</sequence>
<feature type="transmembrane region" description="Helical" evidence="1">
    <location>
        <begin position="110"/>
        <end position="131"/>
    </location>
</feature>
<evidence type="ECO:0000313" key="2">
    <source>
        <dbReference type="EMBL" id="MBD7959600.1"/>
    </source>
</evidence>
<feature type="transmembrane region" description="Helical" evidence="1">
    <location>
        <begin position="69"/>
        <end position="90"/>
    </location>
</feature>
<proteinExistence type="predicted"/>
<dbReference type="RefSeq" id="WP_191722013.1">
    <property type="nucleotide sequence ID" value="NZ_JACSQK010000002.1"/>
</dbReference>
<reference evidence="2 3" key="1">
    <citation type="submission" date="2020-08" db="EMBL/GenBank/DDBJ databases">
        <title>A Genomic Blueprint of the Chicken Gut Microbiome.</title>
        <authorList>
            <person name="Gilroy R."/>
            <person name="Ravi A."/>
            <person name="Getino M."/>
            <person name="Pursley I."/>
            <person name="Horton D.L."/>
            <person name="Alikhan N.-F."/>
            <person name="Baker D."/>
            <person name="Gharbi K."/>
            <person name="Hall N."/>
            <person name="Watson M."/>
            <person name="Adriaenssens E.M."/>
            <person name="Foster-Nyarko E."/>
            <person name="Jarju S."/>
            <person name="Secka A."/>
            <person name="Antonio M."/>
            <person name="Oren A."/>
            <person name="Chaudhuri R."/>
            <person name="La Ragione R.M."/>
            <person name="Hildebrand F."/>
            <person name="Pallen M.J."/>
        </authorList>
    </citation>
    <scope>NUCLEOTIDE SEQUENCE [LARGE SCALE GENOMIC DNA]</scope>
    <source>
        <strain evidence="2 3">Sa2CVA6</strain>
    </source>
</reference>
<name>A0ABR8S801_9BURK</name>
<protein>
    <submittedName>
        <fullName evidence="2">Uncharacterized protein</fullName>
    </submittedName>
</protein>
<evidence type="ECO:0000313" key="3">
    <source>
        <dbReference type="Proteomes" id="UP000634919"/>
    </source>
</evidence>
<evidence type="ECO:0000256" key="1">
    <source>
        <dbReference type="SAM" id="Phobius"/>
    </source>
</evidence>
<keyword evidence="1" id="KW-0812">Transmembrane</keyword>
<feature type="transmembrane region" description="Helical" evidence="1">
    <location>
        <begin position="183"/>
        <end position="206"/>
    </location>
</feature>
<keyword evidence="1" id="KW-0472">Membrane</keyword>
<organism evidence="2 3">
    <name type="scientific">Comamonas avium</name>
    <dbReference type="NCBI Taxonomy" id="2762231"/>
    <lineage>
        <taxon>Bacteria</taxon>
        <taxon>Pseudomonadati</taxon>
        <taxon>Pseudomonadota</taxon>
        <taxon>Betaproteobacteria</taxon>
        <taxon>Burkholderiales</taxon>
        <taxon>Comamonadaceae</taxon>
        <taxon>Comamonas</taxon>
    </lineage>
</organism>